<feature type="domain" description="DNA2/NAM7 helicase helicase" evidence="7">
    <location>
        <begin position="578"/>
        <end position="671"/>
    </location>
</feature>
<dbReference type="InterPro" id="IPR041679">
    <property type="entry name" value="DNA2/NAM7-like_C"/>
</dbReference>
<dbReference type="EMBL" id="JAQGDS010000010">
    <property type="protein sequence ID" value="KAJ6257707.1"/>
    <property type="molecule type" value="Genomic_DNA"/>
</dbReference>
<evidence type="ECO:0000313" key="10">
    <source>
        <dbReference type="Proteomes" id="UP001221413"/>
    </source>
</evidence>
<evidence type="ECO:0000259" key="8">
    <source>
        <dbReference type="Pfam" id="PF13087"/>
    </source>
</evidence>
<gene>
    <name evidence="9" type="ORF">Dda_7495</name>
</gene>
<reference evidence="9" key="1">
    <citation type="submission" date="2023-01" db="EMBL/GenBank/DDBJ databases">
        <title>The chitinases involved in constricting ring structure development in the nematode-trapping fungus Drechslerella dactyloides.</title>
        <authorList>
            <person name="Wang R."/>
            <person name="Zhang L."/>
            <person name="Tang P."/>
            <person name="Li S."/>
            <person name="Liang L."/>
        </authorList>
    </citation>
    <scope>NUCLEOTIDE SEQUENCE</scope>
    <source>
        <strain evidence="9">YMF1.00031</strain>
    </source>
</reference>
<sequence length="1153" mass="128274">MSTLAQIQAGGSGLWYRLHVFCFDLRQFKDREDSRGRLECVTDTSYLGLPYFTEEEVKLLKGLRTSATSDKTLATLLEETLQEKLFRKKRVQVSDFRVCAAHDLAPLFERAFGIKPKQMNSSSFRKLVDSSGLELPDGTSFKGFGKRGEAPQPITKGEAQPSQSKRKAKGKKGPSETPYRRGLPSTLTPRSRQGGNKSIRVEPASLESGDQFSVIPGNDNTLRLRPRHNNLTGEKYLSLSAKPSPSDLSNGTVELKFTELQDDVRIGCLRAADKLEITITFNEIQHQSVPASAFDSQSDFLVFENIISRSEAYRQSISASRIVIITDNHPKLEQFIGEIHTSSEINPYLNREMSWWPAKSDFRTFLRAVAKEEYECTKRDLTKTSLRNLKADFQKIEGLTTKAKVRAVGARHTGSKSAEMKNFLDDRQIYRVTLSPGREFQPNVDEKGKVIHLAVSRGQKYKLAWFHPRTNHYQQIKGVVSQLDEDLVACSNTILLAMVISIPDKMFPDEVCSFSVIPVADKTTYLRTKTALKRIDLMPMSAPASQVHDCLLLGRAPLKMSESPVSPDHSQQLVAAGLDSSQANAANVALNFNATAIQGPPGTGKTSTVVAMIAELVKAESEAGHEIPKILICAPSNAGTNNLVRMWDRKVQTDSTGLLGALKAVRVLPDSFYRPRDAAGSPAAAGFTTNALFELVESTKTDFPPEYGIMRHREALGEWEDFEDLLMRIIKGETNKDIRREFAELKDQMDKDILSDTNIVFTTCVGAGTHQVQYFFGQEFVVIDEAGQATEAETAIPLCTRSVKQVVLIGDPMQLPPVSPRNIPLLRYSMLERLSRCSSESVALLSPVANAESLGPRAVNIPSANKPVFREGYVPPHLRHKVKDHGDPKKSSTETAGSQDPRRNPPAAGNVSIIGPKWSLLRSNYRSTVSIVNVISQHFYNNNLLATTPDPKEVDFVTHMWHGASPETDGQFFMPQPSIVWQDIEAETEQKDEASYSTVNPTSINTIIELLKMVERLDGNIEPHEIAVICMYSSQVAALRAATQQHLGRLRNIEINTVDSFQGSERRYIIMDMVRANVQRNLGFIDDVRRFNVAVSRAMKKVIIVGSYVMYGVGFRFHHGREHRALHAVATTARAGQASSFRPPFACTEYVKN</sequence>
<evidence type="ECO:0000256" key="2">
    <source>
        <dbReference type="ARBA" id="ARBA00022741"/>
    </source>
</evidence>
<dbReference type="PANTHER" id="PTHR43788:SF16">
    <property type="entry name" value="HELICASE WITH ZINC FINGER 2"/>
    <property type="match status" value="1"/>
</dbReference>
<protein>
    <submittedName>
        <fullName evidence="9">ATP-dependent helicase NAM7</fullName>
    </submittedName>
</protein>
<dbReference type="SUPFAM" id="SSF52540">
    <property type="entry name" value="P-loop containing nucleoside triphosphate hydrolases"/>
    <property type="match status" value="1"/>
</dbReference>
<evidence type="ECO:0000313" key="9">
    <source>
        <dbReference type="EMBL" id="KAJ6257707.1"/>
    </source>
</evidence>
<feature type="compositionally biased region" description="Polar residues" evidence="6">
    <location>
        <begin position="185"/>
        <end position="196"/>
    </location>
</feature>
<evidence type="ECO:0000256" key="5">
    <source>
        <dbReference type="ARBA" id="ARBA00022840"/>
    </source>
</evidence>
<evidence type="ECO:0000256" key="4">
    <source>
        <dbReference type="ARBA" id="ARBA00022806"/>
    </source>
</evidence>
<evidence type="ECO:0000256" key="3">
    <source>
        <dbReference type="ARBA" id="ARBA00022801"/>
    </source>
</evidence>
<dbReference type="Gene3D" id="3.40.50.300">
    <property type="entry name" value="P-loop containing nucleotide triphosphate hydrolases"/>
    <property type="match status" value="2"/>
</dbReference>
<accession>A0AAD6NGV9</accession>
<keyword evidence="4 9" id="KW-0347">Helicase</keyword>
<dbReference type="InterPro" id="IPR041677">
    <property type="entry name" value="DNA2/NAM7_AAA_11"/>
</dbReference>
<keyword evidence="3" id="KW-0378">Hydrolase</keyword>
<dbReference type="GO" id="GO:0005524">
    <property type="term" value="F:ATP binding"/>
    <property type="evidence" value="ECO:0007669"/>
    <property type="project" value="UniProtKB-KW"/>
</dbReference>
<dbReference type="Pfam" id="PF13086">
    <property type="entry name" value="AAA_11"/>
    <property type="match status" value="2"/>
</dbReference>
<dbReference type="CDD" id="cd18808">
    <property type="entry name" value="SF1_C_Upf1"/>
    <property type="match status" value="1"/>
</dbReference>
<keyword evidence="10" id="KW-1185">Reference proteome</keyword>
<dbReference type="InterPro" id="IPR047187">
    <property type="entry name" value="SF1_C_Upf1"/>
</dbReference>
<feature type="domain" description="DNA2/NAM7 helicase helicase" evidence="7">
    <location>
        <begin position="734"/>
        <end position="818"/>
    </location>
</feature>
<dbReference type="AlphaFoldDB" id="A0AAD6NGV9"/>
<keyword evidence="2" id="KW-0547">Nucleotide-binding</keyword>
<organism evidence="9 10">
    <name type="scientific">Drechslerella dactyloides</name>
    <name type="common">Nematode-trapping fungus</name>
    <name type="synonym">Arthrobotrys dactyloides</name>
    <dbReference type="NCBI Taxonomy" id="74499"/>
    <lineage>
        <taxon>Eukaryota</taxon>
        <taxon>Fungi</taxon>
        <taxon>Dikarya</taxon>
        <taxon>Ascomycota</taxon>
        <taxon>Pezizomycotina</taxon>
        <taxon>Orbiliomycetes</taxon>
        <taxon>Orbiliales</taxon>
        <taxon>Orbiliaceae</taxon>
        <taxon>Drechslerella</taxon>
    </lineage>
</organism>
<dbReference type="GO" id="GO:0016787">
    <property type="term" value="F:hydrolase activity"/>
    <property type="evidence" value="ECO:0007669"/>
    <property type="project" value="UniProtKB-KW"/>
</dbReference>
<dbReference type="InterPro" id="IPR050534">
    <property type="entry name" value="Coronavir_polyprotein_1ab"/>
</dbReference>
<dbReference type="InterPro" id="IPR027417">
    <property type="entry name" value="P-loop_NTPase"/>
</dbReference>
<dbReference type="Pfam" id="PF13087">
    <property type="entry name" value="AAA_12"/>
    <property type="match status" value="1"/>
</dbReference>
<proteinExistence type="inferred from homology"/>
<dbReference type="PANTHER" id="PTHR43788">
    <property type="entry name" value="DNA2/NAM7 HELICASE FAMILY MEMBER"/>
    <property type="match status" value="1"/>
</dbReference>
<evidence type="ECO:0000259" key="7">
    <source>
        <dbReference type="Pfam" id="PF13086"/>
    </source>
</evidence>
<evidence type="ECO:0000256" key="1">
    <source>
        <dbReference type="ARBA" id="ARBA00007913"/>
    </source>
</evidence>
<feature type="domain" description="DNA2/NAM7 helicase-like C-terminal" evidence="8">
    <location>
        <begin position="919"/>
        <end position="1107"/>
    </location>
</feature>
<dbReference type="GO" id="GO:0043139">
    <property type="term" value="F:5'-3' DNA helicase activity"/>
    <property type="evidence" value="ECO:0007669"/>
    <property type="project" value="TreeGrafter"/>
</dbReference>
<evidence type="ECO:0000256" key="6">
    <source>
        <dbReference type="SAM" id="MobiDB-lite"/>
    </source>
</evidence>
<feature type="region of interest" description="Disordered" evidence="6">
    <location>
        <begin position="878"/>
        <end position="910"/>
    </location>
</feature>
<comment type="caution">
    <text evidence="9">The sequence shown here is derived from an EMBL/GenBank/DDBJ whole genome shotgun (WGS) entry which is preliminary data.</text>
</comment>
<dbReference type="Proteomes" id="UP001221413">
    <property type="component" value="Unassembled WGS sequence"/>
</dbReference>
<comment type="similarity">
    <text evidence="1">Belongs to the DNA2/NAM7 helicase family.</text>
</comment>
<name>A0AAD6NGV9_DREDA</name>
<feature type="region of interest" description="Disordered" evidence="6">
    <location>
        <begin position="138"/>
        <end position="226"/>
    </location>
</feature>
<keyword evidence="5" id="KW-0067">ATP-binding</keyword>